<reference evidence="2" key="1">
    <citation type="submission" date="2018-01" db="EMBL/GenBank/DDBJ databases">
        <title>An insight into the sialome of Amazonian anophelines.</title>
        <authorList>
            <person name="Ribeiro J.M."/>
            <person name="Scarpassa V."/>
            <person name="Calvo E."/>
        </authorList>
    </citation>
    <scope>NUCLEOTIDE SEQUENCE</scope>
    <source>
        <tissue evidence="2">Salivary glands</tissue>
    </source>
</reference>
<name>A0A2M4CBE1_9DIPT</name>
<evidence type="ECO:0000313" key="2">
    <source>
        <dbReference type="EMBL" id="MBW62545.1"/>
    </source>
</evidence>
<organism evidence="2">
    <name type="scientific">Anopheles marajoara</name>
    <dbReference type="NCBI Taxonomy" id="58244"/>
    <lineage>
        <taxon>Eukaryota</taxon>
        <taxon>Metazoa</taxon>
        <taxon>Ecdysozoa</taxon>
        <taxon>Arthropoda</taxon>
        <taxon>Hexapoda</taxon>
        <taxon>Insecta</taxon>
        <taxon>Pterygota</taxon>
        <taxon>Neoptera</taxon>
        <taxon>Endopterygota</taxon>
        <taxon>Diptera</taxon>
        <taxon>Nematocera</taxon>
        <taxon>Culicoidea</taxon>
        <taxon>Culicidae</taxon>
        <taxon>Anophelinae</taxon>
        <taxon>Anopheles</taxon>
    </lineage>
</organism>
<evidence type="ECO:0000256" key="1">
    <source>
        <dbReference type="SAM" id="SignalP"/>
    </source>
</evidence>
<proteinExistence type="predicted"/>
<protein>
    <submittedName>
        <fullName evidence="2">Putative secreted protein</fullName>
    </submittedName>
</protein>
<keyword evidence="1" id="KW-0732">Signal</keyword>
<dbReference type="EMBL" id="GGFJ01013404">
    <property type="protein sequence ID" value="MBW62545.1"/>
    <property type="molecule type" value="Transcribed_RNA"/>
</dbReference>
<feature type="chain" id="PRO_5014676008" evidence="1">
    <location>
        <begin position="31"/>
        <end position="82"/>
    </location>
</feature>
<dbReference type="AlphaFoldDB" id="A0A2M4CBE1"/>
<sequence>MDPKMETFCCLSLVFWSLLRLFAPWSVCSCANHHQLRGGEGCSSVRPICVKSSAAAAHENDDDDGVSFSDRFERHRHQLDAR</sequence>
<feature type="signal peptide" evidence="1">
    <location>
        <begin position="1"/>
        <end position="30"/>
    </location>
</feature>
<accession>A0A2M4CBE1</accession>